<dbReference type="Gene3D" id="3.40.630.30">
    <property type="match status" value="1"/>
</dbReference>
<accession>A0ABC9ILV1</accession>
<gene>
    <name evidence="5" type="ORF">SMDB11_2978</name>
</gene>
<dbReference type="Proteomes" id="UP000018979">
    <property type="component" value="Chromosome I"/>
</dbReference>
<evidence type="ECO:0000256" key="2">
    <source>
        <dbReference type="ARBA" id="ARBA00023315"/>
    </source>
</evidence>
<evidence type="ECO:0000313" key="5">
    <source>
        <dbReference type="EMBL" id="CDG13543.1"/>
    </source>
</evidence>
<dbReference type="PANTHER" id="PTHR43877:SF2">
    <property type="entry name" value="AMINOALKYLPHOSPHONATE N-ACETYLTRANSFERASE-RELATED"/>
    <property type="match status" value="1"/>
</dbReference>
<dbReference type="SUPFAM" id="SSF55729">
    <property type="entry name" value="Acyl-CoA N-acyltransferases (Nat)"/>
    <property type="match status" value="1"/>
</dbReference>
<proteinExistence type="predicted"/>
<organism evidence="5 6">
    <name type="scientific">Serratia marcescens subsp. marcescens Db11</name>
    <dbReference type="NCBI Taxonomy" id="273526"/>
    <lineage>
        <taxon>Bacteria</taxon>
        <taxon>Pseudomonadati</taxon>
        <taxon>Pseudomonadota</taxon>
        <taxon>Gammaproteobacteria</taxon>
        <taxon>Enterobacterales</taxon>
        <taxon>Yersiniaceae</taxon>
        <taxon>Serratia</taxon>
    </lineage>
</organism>
<feature type="region of interest" description="Disordered" evidence="3">
    <location>
        <begin position="1"/>
        <end position="22"/>
    </location>
</feature>
<reference evidence="6" key="2">
    <citation type="submission" date="2013-11" db="EMBL/GenBank/DDBJ databases">
        <title>Genome sequences of clinical and environmental isolates of Serratia marcescens.</title>
        <authorList>
            <person name="Iguchi A."/>
            <person name="Komatsu H."/>
            <person name="Nagaya Y."/>
            <person name="Ogura Y."/>
            <person name="Katsura K."/>
            <person name="Kurokawa K."/>
            <person name="Ooka T."/>
            <person name="Hattori M."/>
            <person name="Gotoh N."/>
            <person name="Thomson N."/>
            <person name="Hayashi T."/>
        </authorList>
    </citation>
    <scope>NUCLEOTIDE SEQUENCE [LARGE SCALE GENOMIC DNA]</scope>
    <source>
        <strain evidence="6">Db11</strain>
    </source>
</reference>
<reference evidence="5 6" key="3">
    <citation type="journal article" date="2014" name="Genome Biol. Evol.">
        <title>Genome evolution and plasticity of Serratia marcescens, an important multidrug-resistant nosocomial pathogen.</title>
        <authorList>
            <person name="Iguchi A."/>
            <person name="Nagaya Y."/>
            <person name="Pradel E."/>
            <person name="Ooka T."/>
            <person name="Ogura Y."/>
            <person name="Katsura K."/>
            <person name="Kurokawa K."/>
            <person name="Oshima K."/>
            <person name="Hattori M."/>
            <person name="Parkhill J."/>
            <person name="Sebaihia M."/>
            <person name="Coulthurst S.J."/>
            <person name="Gotoh N."/>
            <person name="Thomson N.R."/>
            <person name="Ewbank J.J."/>
            <person name="Hayashi T."/>
        </authorList>
    </citation>
    <scope>NUCLEOTIDE SEQUENCE [LARGE SCALE GENOMIC DNA]</scope>
    <source>
        <strain evidence="5 6">Db11</strain>
    </source>
</reference>
<keyword evidence="1" id="KW-0808">Transferase</keyword>
<dbReference type="PANTHER" id="PTHR43877">
    <property type="entry name" value="AMINOALKYLPHOSPHONATE N-ACETYLTRANSFERASE-RELATED-RELATED"/>
    <property type="match status" value="1"/>
</dbReference>
<feature type="domain" description="N-acetyltransferase" evidence="4">
    <location>
        <begin position="21"/>
        <end position="161"/>
    </location>
</feature>
<name>A0ABC9ILV1_SERMA</name>
<dbReference type="GO" id="GO:0016746">
    <property type="term" value="F:acyltransferase activity"/>
    <property type="evidence" value="ECO:0007669"/>
    <property type="project" value="UniProtKB-KW"/>
</dbReference>
<protein>
    <submittedName>
        <fullName evidence="5">Acetyltransferase</fullName>
    </submittedName>
</protein>
<dbReference type="PROSITE" id="PS51186">
    <property type="entry name" value="GNAT"/>
    <property type="match status" value="1"/>
</dbReference>
<evidence type="ECO:0000256" key="3">
    <source>
        <dbReference type="SAM" id="MobiDB-lite"/>
    </source>
</evidence>
<evidence type="ECO:0000256" key="1">
    <source>
        <dbReference type="ARBA" id="ARBA00022679"/>
    </source>
</evidence>
<dbReference type="CDD" id="cd04301">
    <property type="entry name" value="NAT_SF"/>
    <property type="match status" value="1"/>
</dbReference>
<dbReference type="InterPro" id="IPR016181">
    <property type="entry name" value="Acyl_CoA_acyltransferase"/>
</dbReference>
<dbReference type="Pfam" id="PF13508">
    <property type="entry name" value="Acetyltransf_7"/>
    <property type="match status" value="1"/>
</dbReference>
<dbReference type="EMBL" id="HG326223">
    <property type="protein sequence ID" value="CDG13543.1"/>
    <property type="molecule type" value="Genomic_DNA"/>
</dbReference>
<dbReference type="KEGG" id="smac:SMDB11_2978"/>
<dbReference type="AlphaFoldDB" id="A0ABC9ILV1"/>
<dbReference type="InterPro" id="IPR000182">
    <property type="entry name" value="GNAT_dom"/>
</dbReference>
<dbReference type="InterPro" id="IPR050832">
    <property type="entry name" value="Bact_Acetyltransf"/>
</dbReference>
<reference evidence="5 6" key="1">
    <citation type="submission" date="2013-06" db="EMBL/GenBank/DDBJ databases">
        <authorList>
            <person name="Aslett M."/>
        </authorList>
    </citation>
    <scope>NUCLEOTIDE SEQUENCE [LARGE SCALE GENOMIC DNA]</scope>
    <source>
        <strain evidence="5 6">Db11</strain>
    </source>
</reference>
<evidence type="ECO:0000313" key="6">
    <source>
        <dbReference type="Proteomes" id="UP000018979"/>
    </source>
</evidence>
<keyword evidence="2" id="KW-0012">Acyltransferase</keyword>
<evidence type="ECO:0000259" key="4">
    <source>
        <dbReference type="PROSITE" id="PS51186"/>
    </source>
</evidence>
<sequence length="161" mass="18237">MWPCTPGAMRYSEHKPPGDAMQIRPYQETDRPFLRTLYLASRKAAFGWRDTSNYQLEDFDGATLGETIWVAEDGGTLLGFVSVYREDNFIHNLYVDPHQPPRGVGSALLQAAQATFTATGSLKCLVKNEKALTFYRKHGWRIISTGNDGEEDYYLMHSPAR</sequence>